<keyword evidence="1" id="KW-0472">Membrane</keyword>
<feature type="transmembrane region" description="Helical" evidence="1">
    <location>
        <begin position="133"/>
        <end position="160"/>
    </location>
</feature>
<dbReference type="Proteomes" id="UP001589813">
    <property type="component" value="Unassembled WGS sequence"/>
</dbReference>
<feature type="transmembrane region" description="Helical" evidence="1">
    <location>
        <begin position="180"/>
        <end position="202"/>
    </location>
</feature>
<sequence length="333" mass="37091">MQQLIIWQDKAVQQLLGWRSRCAHIWQQLDLAQRCYLLSALLVVGWLGTFSTQPLLLGLLGVTLFGAVISDIWQGFVRIWHSLPGKAFILVCYAVLANFCFALADSSVNNLIGVRPEVVPFSVNLTLMLLAPFWSFLLAFALLTLYLLLHTIKVMLLLMLRPLGVRSHHILNGSYPKLSLMARLCFLPVVFMYMAAAMTGYLTGNTAALQMFQSEDAAPSSVVMPGTTDTPNLAEPEDLNINLFGPESSGIRGFNPEVPWINKTVAWFLYQVESLGKSQCLLQGDEHLVHLNDYEVLVITPDGKRPYGYRYQVRACGSPSLPDFTRKQAPAGQ</sequence>
<reference evidence="2 3" key="1">
    <citation type="submission" date="2024-09" db="EMBL/GenBank/DDBJ databases">
        <authorList>
            <person name="Sun Q."/>
            <person name="Mori K."/>
        </authorList>
    </citation>
    <scope>NUCLEOTIDE SEQUENCE [LARGE SCALE GENOMIC DNA]</scope>
    <source>
        <strain evidence="2 3">KCTC 23315</strain>
    </source>
</reference>
<name>A0ABV6BAW8_9GAMM</name>
<evidence type="ECO:0000313" key="3">
    <source>
        <dbReference type="Proteomes" id="UP001589813"/>
    </source>
</evidence>
<feature type="transmembrane region" description="Helical" evidence="1">
    <location>
        <begin position="31"/>
        <end position="49"/>
    </location>
</feature>
<proteinExistence type="predicted"/>
<organism evidence="2 3">
    <name type="scientific">Rheinheimera tilapiae</name>
    <dbReference type="NCBI Taxonomy" id="875043"/>
    <lineage>
        <taxon>Bacteria</taxon>
        <taxon>Pseudomonadati</taxon>
        <taxon>Pseudomonadota</taxon>
        <taxon>Gammaproteobacteria</taxon>
        <taxon>Chromatiales</taxon>
        <taxon>Chromatiaceae</taxon>
        <taxon>Rheinheimera</taxon>
    </lineage>
</organism>
<dbReference type="EMBL" id="JBHLXP010000001">
    <property type="protein sequence ID" value="MFC0048026.1"/>
    <property type="molecule type" value="Genomic_DNA"/>
</dbReference>
<keyword evidence="3" id="KW-1185">Reference proteome</keyword>
<comment type="caution">
    <text evidence="2">The sequence shown here is derived from an EMBL/GenBank/DDBJ whole genome shotgun (WGS) entry which is preliminary data.</text>
</comment>
<evidence type="ECO:0000256" key="1">
    <source>
        <dbReference type="SAM" id="Phobius"/>
    </source>
</evidence>
<keyword evidence="1" id="KW-0812">Transmembrane</keyword>
<feature type="transmembrane region" description="Helical" evidence="1">
    <location>
        <begin position="85"/>
        <end position="104"/>
    </location>
</feature>
<keyword evidence="1" id="KW-1133">Transmembrane helix</keyword>
<accession>A0ABV6BAW8</accession>
<protein>
    <submittedName>
        <fullName evidence="2">Uncharacterized protein</fullName>
    </submittedName>
</protein>
<dbReference type="RefSeq" id="WP_377241827.1">
    <property type="nucleotide sequence ID" value="NZ_JBHLXP010000001.1"/>
</dbReference>
<evidence type="ECO:0000313" key="2">
    <source>
        <dbReference type="EMBL" id="MFC0048026.1"/>
    </source>
</evidence>
<gene>
    <name evidence="2" type="ORF">ACFFJP_06965</name>
</gene>
<feature type="transmembrane region" description="Helical" evidence="1">
    <location>
        <begin position="55"/>
        <end position="73"/>
    </location>
</feature>